<dbReference type="GO" id="GO:0046872">
    <property type="term" value="F:metal ion binding"/>
    <property type="evidence" value="ECO:0007669"/>
    <property type="project" value="UniProtKB-KW"/>
</dbReference>
<feature type="disulfide bond" evidence="15">
    <location>
        <begin position="338"/>
        <end position="392"/>
    </location>
</feature>
<keyword evidence="8" id="KW-0378">Hydrolase</keyword>
<dbReference type="EMBL" id="JAEAOA010000627">
    <property type="protein sequence ID" value="KAK3599338.1"/>
    <property type="molecule type" value="Genomic_DNA"/>
</dbReference>
<feature type="disulfide bond" evidence="15">
    <location>
        <begin position="586"/>
        <end position="598"/>
    </location>
</feature>
<name>A0AAE0W264_9BIVA</name>
<dbReference type="Pfam" id="PF05986">
    <property type="entry name" value="ADAMTS_spacer1"/>
    <property type="match status" value="1"/>
</dbReference>
<dbReference type="Pfam" id="PF19030">
    <property type="entry name" value="TSP1_ADAMTS"/>
    <property type="match status" value="6"/>
</dbReference>
<feature type="domain" description="Peptidase M12B" evidence="19">
    <location>
        <begin position="262"/>
        <end position="473"/>
    </location>
</feature>
<feature type="disulfide bond" evidence="15">
    <location>
        <begin position="513"/>
        <end position="543"/>
    </location>
</feature>
<keyword evidence="11 15" id="KW-1015">Disulfide bond</keyword>
<dbReference type="InterPro" id="IPR050439">
    <property type="entry name" value="ADAMTS_ADAMTS-like"/>
</dbReference>
<dbReference type="SUPFAM" id="SSF82895">
    <property type="entry name" value="TSP-1 type 1 repeat"/>
    <property type="match status" value="7"/>
</dbReference>
<keyword evidence="12" id="KW-0325">Glycoprotein</keyword>
<feature type="chain" id="PRO_5042168045" description="A disintegrin and metalloproteinase with thrombospondin motifs 7" evidence="18">
    <location>
        <begin position="31"/>
        <end position="1773"/>
    </location>
</feature>
<feature type="binding site" evidence="14 16">
    <location>
        <position position="418"/>
    </location>
    <ligand>
        <name>Zn(2+)</name>
        <dbReference type="ChEBI" id="CHEBI:29105"/>
        <note>catalytic</note>
    </ligand>
</feature>
<reference evidence="21" key="1">
    <citation type="journal article" date="2021" name="Genome Biol. Evol.">
        <title>A High-Quality Reference Genome for a Parasitic Bivalve with Doubly Uniparental Inheritance (Bivalvia: Unionida).</title>
        <authorList>
            <person name="Smith C.H."/>
        </authorList>
    </citation>
    <scope>NUCLEOTIDE SEQUENCE</scope>
    <source>
        <strain evidence="21">CHS0354</strain>
    </source>
</reference>
<evidence type="ECO:0000256" key="13">
    <source>
        <dbReference type="PIRSR" id="PIRSR613273-1"/>
    </source>
</evidence>
<keyword evidence="9 14" id="KW-0862">Zinc</keyword>
<dbReference type="GO" id="GO:0031012">
    <property type="term" value="C:extracellular matrix"/>
    <property type="evidence" value="ECO:0007669"/>
    <property type="project" value="TreeGrafter"/>
</dbReference>
<feature type="active site" evidence="13 16">
    <location>
        <position position="409"/>
    </location>
</feature>
<dbReference type="PANTHER" id="PTHR13723">
    <property type="entry name" value="ADAMTS A DISINTEGRIN AND METALLOPROTEASE WITH THROMBOSPONDIN MOTIFS PROTEASE"/>
    <property type="match status" value="1"/>
</dbReference>
<protein>
    <recommendedName>
        <fullName evidence="23">A disintegrin and metalloproteinase with thrombospondin motifs 7</fullName>
    </recommendedName>
</protein>
<evidence type="ECO:0000256" key="5">
    <source>
        <dbReference type="ARBA" id="ARBA00022723"/>
    </source>
</evidence>
<keyword evidence="5 14" id="KW-0479">Metal-binding</keyword>
<dbReference type="CDD" id="cd04273">
    <property type="entry name" value="ZnMc_ADAMTS_like"/>
    <property type="match status" value="1"/>
</dbReference>
<sequence length="1773" mass="199496">MMTELKLNHFFKSMHKSWILLLCFCHLGITKDEFVLSDRRQEEYVRSLKDYEIIIPSRVTRNGDHVAYHLSPDHSIRKRDVSSFVIDDDDGYLHYKIQVDNKQLLLKVKPNEKLTSPGLVVERMKNIYKNVTDSTFRKFKNVNCHFHGYIVNQTDSRVALGLCNGMMGFLHTENEQYFIEPVKGHDYEHNPAHPHIIYRRSAIPSNMDPFQDSNEPKASTNEDSCGVKDVNDYIAQRERWERHNRKERSTSGRHKRSVSTERYVETLVVVDPLMVKFYENEDLETYVLTIMNMVATMFHDASVGNSINIVLVRILIMEEENDDLKITHHADNTLHSFCKFQKKINVKNEDHPNHHDVAVLLTRKNICSRVNEPCSTLGLAHVSGMCQPHRTCNINEDTGLALAYTVAHELGHNFGMGHDGQHNDCQDPFGQNIFIMSPNLVADASPKNWSECSRKAITKFIDRDWGYCLDDEPGDHFYDIPILPPGTMYDADHQCRLQYGPDSSICTGLRDVCSVLWCRVDNKCTTHLEAAADGTICDQNMWCSMGECVEIGERREAINGMWGEWSEWSECTRTCDAGVSHSERHCHNPRPSNGGKYCLGERKRYRICNTQDCPEGLPSFQTVQCQEFNYIPYKNGLYEWEHVPTPETPCQLHCKPKNQFFSVMLKDIVTDGSRCTPGTRNMCISGRCRHVGCDFVIDSNAKEDRCGLCHGDGSTCTTIKDQYNETQGLGYVEAIIIPTGARNIRVEEVAAANNFLALRNDKGDYYLNGHWFIQWSGEYEVAGTTLQYIRDSNKETLSAPGPLKEPLHVMLLLQSTNPGVTFEYTVPKENATNTRTPEFKWGYLPWTHCTASCGGGMMRSEVVCTEVESGVVDDVYCNQTAKPDDKQKVCNDHLCPARWWAGPWQHCSVTCGDDGVHHRTVICVRSHGTDEQVALVDAECSALEKPREVEPCQKKDLCPGTGFWIVEEWSSCKSNPCGKQYRTVVCSDNTTGCHKNYKPLEVKDCSESCGHWMTEEWQECTRSCGEGIQYRKVTCVSGTICDHTQEPYSERACNLHLCPVSPELRSNISAISNNISNTFAKEKEKVFDSLIFEEGSNNESRKEHVDDGTGVTRDVSHISVTEGAVPHEDTGNNKDKADPSIKFETNNNEHVTINGMLHTAGSKSVLVVTASSVASTSDAVNSSPKQYEDNIYNKENAGSTASLEFEKSSHSSDEKTRKVSTSNTTPPKHRHHHGEKTRYPTTKDPFILLVIDNNKSNFNTPESRHDDEMQIELEEKMKQGKKNKTSSDVDITKIAPDNSEIRGENSVHKIAPSEADFVSSNSSSNINTDLNESVDISQKSNSDMFAPSVDNNSDDEKDNEDINNTDLRTDIYTNQTNPDSRQDDNNVKPAKEAGSTNHSQFETKENSSPGNKPSRDETEYSSEAGNKSVIHVSKKFTENEVLNQTTFTVKDDNKETSKKHGNTFYVLETDTSTGFSGVKSEISSINNPLDSDFSSIKKTLDGELLKSLNHPPIKGEIPKSISDILGKDPPKFDSSINSDIFHLPKGGSESGTFKWLPKEWGECSRRCGGGVRTRTVLCINEATQQPEDRLLCDIHFIPKNIEDCNVAPCGEWVTSEWSQCSATCGTSLQERVVSCPDGKFCDSGDKPASQRTCDVPHCVKWISGQWSQCTKTCGGGEQFRLVQCVNLTSQQLAVGCDPKEQLAETQNCNTETCPEEEKEALSITCAHNEMSYEVCRALRRMGQCEKRFVSLKCCKTCGMDKNNLYRPKLQTSR</sequence>
<keyword evidence="14" id="KW-0106">Calcium</keyword>
<dbReference type="Gene3D" id="3.40.1620.60">
    <property type="match status" value="1"/>
</dbReference>
<accession>A0AAE0W264</accession>
<evidence type="ECO:0000256" key="15">
    <source>
        <dbReference type="PIRSR" id="PIRSR613273-3"/>
    </source>
</evidence>
<evidence type="ECO:0000259" key="19">
    <source>
        <dbReference type="PROSITE" id="PS50215"/>
    </source>
</evidence>
<dbReference type="Pfam" id="PF19236">
    <property type="entry name" value="ADAMTS_CR_3"/>
    <property type="match status" value="1"/>
</dbReference>
<feature type="compositionally biased region" description="Basic and acidic residues" evidence="17">
    <location>
        <begin position="1380"/>
        <end position="1391"/>
    </location>
</feature>
<dbReference type="GO" id="GO:0004222">
    <property type="term" value="F:metalloendopeptidase activity"/>
    <property type="evidence" value="ECO:0007669"/>
    <property type="project" value="InterPro"/>
</dbReference>
<evidence type="ECO:0000313" key="21">
    <source>
        <dbReference type="EMBL" id="KAK3599338.1"/>
    </source>
</evidence>
<evidence type="ECO:0000256" key="18">
    <source>
        <dbReference type="SAM" id="SignalP"/>
    </source>
</evidence>
<feature type="compositionally biased region" description="Acidic residues" evidence="17">
    <location>
        <begin position="1352"/>
        <end position="1363"/>
    </location>
</feature>
<feature type="signal peptide" evidence="18">
    <location>
        <begin position="1"/>
        <end position="30"/>
    </location>
</feature>
<feature type="disulfide bond" evidence="15">
    <location>
        <begin position="506"/>
        <end position="524"/>
    </location>
</feature>
<feature type="region of interest" description="Disordered" evidence="17">
    <location>
        <begin position="1336"/>
        <end position="1426"/>
    </location>
</feature>
<dbReference type="PROSITE" id="PS50900">
    <property type="entry name" value="PLAC"/>
    <property type="match status" value="1"/>
</dbReference>
<evidence type="ECO:0000256" key="14">
    <source>
        <dbReference type="PIRSR" id="PIRSR613273-2"/>
    </source>
</evidence>
<feature type="binding site" evidence="14">
    <location>
        <position position="265"/>
    </location>
    <ligand>
        <name>Ca(2+)</name>
        <dbReference type="ChEBI" id="CHEBI:29108"/>
        <label>1</label>
    </ligand>
</feature>
<dbReference type="InterPro" id="IPR010294">
    <property type="entry name" value="ADAMTS_spacer1"/>
</dbReference>
<comment type="subcellular location">
    <subcellularLocation>
        <location evidence="1">Secreted</location>
        <location evidence="1">Extracellular space</location>
        <location evidence="1">Extracellular matrix</location>
    </subcellularLocation>
</comment>
<dbReference type="Pfam" id="PF17771">
    <property type="entry name" value="ADAMTS_CR_2"/>
    <property type="match status" value="1"/>
</dbReference>
<comment type="cofactor">
    <cofactor evidence="14">
        <name>Zn(2+)</name>
        <dbReference type="ChEBI" id="CHEBI:29105"/>
    </cofactor>
    <text evidence="14">Binds 1 zinc ion per subunit.</text>
</comment>
<feature type="region of interest" description="Disordered" evidence="17">
    <location>
        <begin position="1198"/>
        <end position="1240"/>
    </location>
</feature>
<keyword evidence="2" id="KW-0964">Secreted</keyword>
<feature type="disulfide bond" evidence="15">
    <location>
        <begin position="571"/>
        <end position="608"/>
    </location>
</feature>
<dbReference type="PANTHER" id="PTHR13723:SF200">
    <property type="entry name" value="ADAM METALLOPEPTIDASE WITH THROMBOSPONDIN TYPE 1 MOTIF B, ISOFORM B"/>
    <property type="match status" value="1"/>
</dbReference>
<evidence type="ECO:0000256" key="2">
    <source>
        <dbReference type="ARBA" id="ARBA00022525"/>
    </source>
</evidence>
<comment type="caution">
    <text evidence="16">Lacks conserved residue(s) required for the propagation of feature annotation.</text>
</comment>
<dbReference type="InterPro" id="IPR041645">
    <property type="entry name" value="ADAMTS_CR_2"/>
</dbReference>
<evidence type="ECO:0000256" key="1">
    <source>
        <dbReference type="ARBA" id="ARBA00004498"/>
    </source>
</evidence>
<dbReference type="InterPro" id="IPR013273">
    <property type="entry name" value="ADAMTS/ADAMTS-like"/>
</dbReference>
<gene>
    <name evidence="21" type="ORF">CHS0354_009829</name>
</gene>
<feature type="disulfide bond" evidence="15">
    <location>
        <begin position="575"/>
        <end position="613"/>
    </location>
</feature>
<evidence type="ECO:0000256" key="17">
    <source>
        <dbReference type="SAM" id="MobiDB-lite"/>
    </source>
</evidence>
<dbReference type="FunFam" id="3.40.390.10:FF:000001">
    <property type="entry name" value="A disintegrin and metalloproteinase with thrombospondin motifs 1"/>
    <property type="match status" value="1"/>
</dbReference>
<dbReference type="FunFam" id="2.20.100.10:FF:000005">
    <property type="entry name" value="ADAM metallopeptidase with thrombospondin type 1 motif 9"/>
    <property type="match status" value="2"/>
</dbReference>
<keyword evidence="7" id="KW-0677">Repeat</keyword>
<dbReference type="Pfam" id="PF00090">
    <property type="entry name" value="TSP_1"/>
    <property type="match status" value="1"/>
</dbReference>
<evidence type="ECO:0000256" key="11">
    <source>
        <dbReference type="ARBA" id="ARBA00023157"/>
    </source>
</evidence>
<evidence type="ECO:0000313" key="22">
    <source>
        <dbReference type="Proteomes" id="UP001195483"/>
    </source>
</evidence>
<feature type="disulfide bond" evidence="15">
    <location>
        <begin position="495"/>
        <end position="518"/>
    </location>
</feature>
<dbReference type="FunFam" id="2.20.100.10:FF:000006">
    <property type="entry name" value="A disintegrin and metalloproteinase with thrombospondin motifs 1"/>
    <property type="match status" value="1"/>
</dbReference>
<dbReference type="Pfam" id="PF01421">
    <property type="entry name" value="Reprolysin"/>
    <property type="match status" value="1"/>
</dbReference>
<evidence type="ECO:0000256" key="12">
    <source>
        <dbReference type="ARBA" id="ARBA00023180"/>
    </source>
</evidence>
<dbReference type="PRINTS" id="PR01857">
    <property type="entry name" value="ADAMTSFAMILY"/>
</dbReference>
<feature type="compositionally biased region" description="Basic and acidic residues" evidence="17">
    <location>
        <begin position="1125"/>
        <end position="1141"/>
    </location>
</feature>
<dbReference type="SUPFAM" id="SSF55486">
    <property type="entry name" value="Metalloproteases ('zincins'), catalytic domain"/>
    <property type="match status" value="1"/>
</dbReference>
<evidence type="ECO:0000256" key="16">
    <source>
        <dbReference type="PROSITE-ProRule" id="PRU00276"/>
    </source>
</evidence>
<keyword evidence="10" id="KW-0482">Metalloprotease</keyword>
<feature type="binding site" evidence="14 16">
    <location>
        <position position="412"/>
    </location>
    <ligand>
        <name>Zn(2+)</name>
        <dbReference type="ChEBI" id="CHEBI:29105"/>
        <note>catalytic</note>
    </ligand>
</feature>
<evidence type="ECO:0000256" key="9">
    <source>
        <dbReference type="ARBA" id="ARBA00022833"/>
    </source>
</evidence>
<dbReference type="InterPro" id="IPR010909">
    <property type="entry name" value="PLAC"/>
</dbReference>
<organism evidence="21 22">
    <name type="scientific">Potamilus streckersoni</name>
    <dbReference type="NCBI Taxonomy" id="2493646"/>
    <lineage>
        <taxon>Eukaryota</taxon>
        <taxon>Metazoa</taxon>
        <taxon>Spiralia</taxon>
        <taxon>Lophotrochozoa</taxon>
        <taxon>Mollusca</taxon>
        <taxon>Bivalvia</taxon>
        <taxon>Autobranchia</taxon>
        <taxon>Heteroconchia</taxon>
        <taxon>Palaeoheterodonta</taxon>
        <taxon>Unionida</taxon>
        <taxon>Unionoidea</taxon>
        <taxon>Unionidae</taxon>
        <taxon>Ambleminae</taxon>
        <taxon>Lampsilini</taxon>
        <taxon>Potamilus</taxon>
    </lineage>
</organism>
<evidence type="ECO:0000259" key="20">
    <source>
        <dbReference type="PROSITE" id="PS50900"/>
    </source>
</evidence>
<keyword evidence="4" id="KW-0645">Protease</keyword>
<dbReference type="PROSITE" id="PS50092">
    <property type="entry name" value="TSP1"/>
    <property type="match status" value="7"/>
</dbReference>
<evidence type="ECO:0000256" key="4">
    <source>
        <dbReference type="ARBA" id="ARBA00022670"/>
    </source>
</evidence>
<dbReference type="Gene3D" id="2.20.100.10">
    <property type="entry name" value="Thrombospondin type-1 (TSP1) repeat"/>
    <property type="match status" value="7"/>
</dbReference>
<comment type="caution">
    <text evidence="21">The sequence shown here is derived from an EMBL/GenBank/DDBJ whole genome shotgun (WGS) entry which is preliminary data.</text>
</comment>
<feature type="compositionally biased region" description="Basic and acidic residues" evidence="17">
    <location>
        <begin position="1204"/>
        <end position="1217"/>
    </location>
</feature>
<feature type="region of interest" description="Disordered" evidence="17">
    <location>
        <begin position="1120"/>
        <end position="1146"/>
    </location>
</feature>
<feature type="binding site" evidence="14 16">
    <location>
        <position position="408"/>
    </location>
    <ligand>
        <name>Zn(2+)</name>
        <dbReference type="ChEBI" id="CHEBI:29105"/>
        <note>catalytic</note>
    </ligand>
</feature>
<dbReference type="Gene3D" id="2.60.120.830">
    <property type="match status" value="1"/>
</dbReference>
<dbReference type="Pfam" id="PF01562">
    <property type="entry name" value="Pep_M12B_propep"/>
    <property type="match status" value="1"/>
</dbReference>
<dbReference type="FunFam" id="2.60.120.830:FF:000001">
    <property type="entry name" value="A disintegrin and metalloproteinase with thrombospondin motifs 1"/>
    <property type="match status" value="1"/>
</dbReference>
<dbReference type="InterPro" id="IPR000884">
    <property type="entry name" value="TSP1_rpt"/>
</dbReference>
<dbReference type="GO" id="GO:0006508">
    <property type="term" value="P:proteolysis"/>
    <property type="evidence" value="ECO:0007669"/>
    <property type="project" value="UniProtKB-KW"/>
</dbReference>
<feature type="binding site" evidence="14">
    <location>
        <position position="471"/>
    </location>
    <ligand>
        <name>Ca(2+)</name>
        <dbReference type="ChEBI" id="CHEBI:29108"/>
        <label>2</label>
    </ligand>
</feature>
<feature type="region of interest" description="Disordered" evidence="17">
    <location>
        <begin position="1174"/>
        <end position="1193"/>
    </location>
</feature>
<feature type="disulfide bond" evidence="15">
    <location>
        <begin position="367"/>
        <end position="374"/>
    </location>
</feature>
<dbReference type="GO" id="GO:0030198">
    <property type="term" value="P:extracellular matrix organization"/>
    <property type="evidence" value="ECO:0007669"/>
    <property type="project" value="InterPro"/>
</dbReference>
<evidence type="ECO:0000256" key="7">
    <source>
        <dbReference type="ARBA" id="ARBA00022737"/>
    </source>
</evidence>
<evidence type="ECO:0000256" key="10">
    <source>
        <dbReference type="ARBA" id="ARBA00023049"/>
    </source>
</evidence>
<evidence type="ECO:0000256" key="3">
    <source>
        <dbReference type="ARBA" id="ARBA00022530"/>
    </source>
</evidence>
<reference evidence="21" key="3">
    <citation type="submission" date="2023-05" db="EMBL/GenBank/DDBJ databases">
        <authorList>
            <person name="Smith C.H."/>
        </authorList>
    </citation>
    <scope>NUCLEOTIDE SEQUENCE</scope>
    <source>
        <strain evidence="21">CHS0354</strain>
        <tissue evidence="21">Mantle</tissue>
    </source>
</reference>
<feature type="domain" description="PLAC" evidence="20">
    <location>
        <begin position="1721"/>
        <end position="1761"/>
    </location>
</feature>
<proteinExistence type="predicted"/>
<evidence type="ECO:0008006" key="23">
    <source>
        <dbReference type="Google" id="ProtNLM"/>
    </source>
</evidence>
<reference evidence="21" key="2">
    <citation type="journal article" date="2021" name="Genome Biol. Evol.">
        <title>Developing a high-quality reference genome for a parasitic bivalve with doubly uniparental inheritance (Bivalvia: Unionida).</title>
        <authorList>
            <person name="Smith C.H."/>
        </authorList>
    </citation>
    <scope>NUCLEOTIDE SEQUENCE</scope>
    <source>
        <strain evidence="21">CHS0354</strain>
        <tissue evidence="21">Mantle</tissue>
    </source>
</reference>
<feature type="binding site" evidence="14">
    <location>
        <position position="356"/>
    </location>
    <ligand>
        <name>Ca(2+)</name>
        <dbReference type="ChEBI" id="CHEBI:29108"/>
        <label>1</label>
    </ligand>
</feature>
<keyword evidence="6 18" id="KW-0732">Signal</keyword>
<keyword evidence="3" id="KW-0272">Extracellular matrix</keyword>
<dbReference type="InterPro" id="IPR036383">
    <property type="entry name" value="TSP1_rpt_sf"/>
</dbReference>
<evidence type="ECO:0000256" key="6">
    <source>
        <dbReference type="ARBA" id="ARBA00022729"/>
    </source>
</evidence>
<feature type="binding site" evidence="14">
    <location>
        <position position="471"/>
    </location>
    <ligand>
        <name>Ca(2+)</name>
        <dbReference type="ChEBI" id="CHEBI:29108"/>
        <label>1</label>
    </ligand>
</feature>
<dbReference type="Proteomes" id="UP001195483">
    <property type="component" value="Unassembled WGS sequence"/>
</dbReference>
<dbReference type="PROSITE" id="PS50215">
    <property type="entry name" value="ADAM_MEPRO"/>
    <property type="match status" value="1"/>
</dbReference>
<dbReference type="SMART" id="SM00209">
    <property type="entry name" value="TSP1"/>
    <property type="match status" value="8"/>
</dbReference>
<dbReference type="Gene3D" id="3.40.390.10">
    <property type="entry name" value="Collagenase (Catalytic Domain)"/>
    <property type="match status" value="1"/>
</dbReference>
<feature type="disulfide bond" evidence="15">
    <location>
        <begin position="425"/>
        <end position="452"/>
    </location>
</feature>
<feature type="disulfide bond" evidence="15">
    <location>
        <begin position="386"/>
        <end position="468"/>
    </location>
</feature>
<feature type="binding site" evidence="14">
    <location>
        <position position="265"/>
    </location>
    <ligand>
        <name>Ca(2+)</name>
        <dbReference type="ChEBI" id="CHEBI:29108"/>
        <label>2</label>
    </ligand>
</feature>
<feature type="compositionally biased region" description="Polar residues" evidence="17">
    <location>
        <begin position="1394"/>
        <end position="1411"/>
    </location>
</feature>
<dbReference type="InterPro" id="IPR001590">
    <property type="entry name" value="Peptidase_M12B"/>
</dbReference>
<dbReference type="InterPro" id="IPR024079">
    <property type="entry name" value="MetalloPept_cat_dom_sf"/>
</dbReference>
<keyword evidence="22" id="KW-1185">Reference proteome</keyword>
<feature type="disulfide bond" evidence="15">
    <location>
        <begin position="537"/>
        <end position="548"/>
    </location>
</feature>
<evidence type="ECO:0000256" key="8">
    <source>
        <dbReference type="ARBA" id="ARBA00022801"/>
    </source>
</evidence>
<dbReference type="InterPro" id="IPR002870">
    <property type="entry name" value="Peptidase_M12B_N"/>
</dbReference>
<feature type="compositionally biased region" description="Low complexity" evidence="17">
    <location>
        <begin position="1174"/>
        <end position="1183"/>
    </location>
</feature>
<dbReference type="InterPro" id="IPR045371">
    <property type="entry name" value="ADAMTS_CR_3"/>
</dbReference>
<feature type="binding site" evidence="14">
    <location>
        <position position="468"/>
    </location>
    <ligand>
        <name>Ca(2+)</name>
        <dbReference type="ChEBI" id="CHEBI:29108"/>
        <label>1</label>
    </ligand>
</feature>